<dbReference type="InterPro" id="IPR046342">
    <property type="entry name" value="CBS_dom_sf"/>
</dbReference>
<dbReference type="InterPro" id="IPR044725">
    <property type="entry name" value="CBSX3_CBS_dom"/>
</dbReference>
<dbReference type="SMART" id="SM00116">
    <property type="entry name" value="CBS"/>
    <property type="match status" value="2"/>
</dbReference>
<keyword evidence="1 2" id="KW-0129">CBS domain</keyword>
<dbReference type="PROSITE" id="PS51371">
    <property type="entry name" value="CBS"/>
    <property type="match status" value="2"/>
</dbReference>
<name>A0A2A8CWL3_9BACT</name>
<dbReference type="OrthoDB" id="9802114at2"/>
<evidence type="ECO:0000256" key="2">
    <source>
        <dbReference type="PROSITE-ProRule" id="PRU00703"/>
    </source>
</evidence>
<sequence>MYAREILKRKGTGAVTIAADELIATSVNLLSKHNIGALVVERDGKLVGILDERDIIRRLATEGTRTLSQSVREVMKQTVVTCSPDEGVKDMMSTMTRRRIRHLPVLEDGVLVGIVSIGDLLKSRLEEVETEQSVLRERLLAR</sequence>
<reference evidence="4 5" key="1">
    <citation type="submission" date="2017-10" db="EMBL/GenBank/DDBJ databases">
        <title>Draft genome of Longibacter Salinarum.</title>
        <authorList>
            <person name="Goh K.M."/>
            <person name="Shamsir M.S."/>
            <person name="Lim S.W."/>
        </authorList>
    </citation>
    <scope>NUCLEOTIDE SEQUENCE [LARGE SCALE GENOMIC DNA]</scope>
    <source>
        <strain evidence="4 5">KCTC 52045</strain>
    </source>
</reference>
<feature type="domain" description="CBS" evidence="3">
    <location>
        <begin position="7"/>
        <end position="67"/>
    </location>
</feature>
<dbReference type="InterPro" id="IPR051257">
    <property type="entry name" value="Diverse_CBS-Domain"/>
</dbReference>
<feature type="domain" description="CBS" evidence="3">
    <location>
        <begin position="75"/>
        <end position="130"/>
    </location>
</feature>
<comment type="caution">
    <text evidence="4">The sequence shown here is derived from an EMBL/GenBank/DDBJ whole genome shotgun (WGS) entry which is preliminary data.</text>
</comment>
<keyword evidence="4" id="KW-0418">Kinase</keyword>
<dbReference type="AlphaFoldDB" id="A0A2A8CWL3"/>
<dbReference type="Pfam" id="PF00571">
    <property type="entry name" value="CBS"/>
    <property type="match status" value="2"/>
</dbReference>
<keyword evidence="4" id="KW-0808">Transferase</keyword>
<dbReference type="InterPro" id="IPR000644">
    <property type="entry name" value="CBS_dom"/>
</dbReference>
<dbReference type="PANTHER" id="PTHR43080:SF2">
    <property type="entry name" value="CBS DOMAIN-CONTAINING PROTEIN"/>
    <property type="match status" value="1"/>
</dbReference>
<evidence type="ECO:0000256" key="1">
    <source>
        <dbReference type="ARBA" id="ARBA00023122"/>
    </source>
</evidence>
<gene>
    <name evidence="4" type="ORF">CRI94_10170</name>
</gene>
<dbReference type="GO" id="GO:0016301">
    <property type="term" value="F:kinase activity"/>
    <property type="evidence" value="ECO:0007669"/>
    <property type="project" value="UniProtKB-KW"/>
</dbReference>
<dbReference type="Proteomes" id="UP000220102">
    <property type="component" value="Unassembled WGS sequence"/>
</dbReference>
<dbReference type="EMBL" id="PDEQ01000005">
    <property type="protein sequence ID" value="PEN13013.1"/>
    <property type="molecule type" value="Genomic_DNA"/>
</dbReference>
<dbReference type="RefSeq" id="WP_098075608.1">
    <property type="nucleotide sequence ID" value="NZ_PDEQ01000005.1"/>
</dbReference>
<evidence type="ECO:0000313" key="5">
    <source>
        <dbReference type="Proteomes" id="UP000220102"/>
    </source>
</evidence>
<accession>A0A2A8CWL3</accession>
<keyword evidence="5" id="KW-1185">Reference proteome</keyword>
<dbReference type="Gene3D" id="3.10.580.10">
    <property type="entry name" value="CBS-domain"/>
    <property type="match status" value="1"/>
</dbReference>
<organism evidence="4 5">
    <name type="scientific">Longibacter salinarum</name>
    <dbReference type="NCBI Taxonomy" id="1850348"/>
    <lineage>
        <taxon>Bacteria</taxon>
        <taxon>Pseudomonadati</taxon>
        <taxon>Rhodothermota</taxon>
        <taxon>Rhodothermia</taxon>
        <taxon>Rhodothermales</taxon>
        <taxon>Salisaetaceae</taxon>
        <taxon>Longibacter</taxon>
    </lineage>
</organism>
<dbReference type="PANTHER" id="PTHR43080">
    <property type="entry name" value="CBS DOMAIN-CONTAINING PROTEIN CBSX3, MITOCHONDRIAL"/>
    <property type="match status" value="1"/>
</dbReference>
<protein>
    <submittedName>
        <fullName evidence="4">Histidine kinase</fullName>
    </submittedName>
</protein>
<dbReference type="SUPFAM" id="SSF54631">
    <property type="entry name" value="CBS-domain pair"/>
    <property type="match status" value="1"/>
</dbReference>
<evidence type="ECO:0000313" key="4">
    <source>
        <dbReference type="EMBL" id="PEN13013.1"/>
    </source>
</evidence>
<evidence type="ECO:0000259" key="3">
    <source>
        <dbReference type="PROSITE" id="PS51371"/>
    </source>
</evidence>
<dbReference type="CDD" id="cd04623">
    <property type="entry name" value="CBS_pair_bac_euk"/>
    <property type="match status" value="1"/>
</dbReference>
<proteinExistence type="predicted"/>